<evidence type="ECO:0000313" key="3">
    <source>
        <dbReference type="EMBL" id="PNX57374.1"/>
    </source>
</evidence>
<dbReference type="InterPro" id="IPR002156">
    <property type="entry name" value="RNaseH_domain"/>
</dbReference>
<feature type="compositionally biased region" description="Polar residues" evidence="1">
    <location>
        <begin position="187"/>
        <end position="199"/>
    </location>
</feature>
<dbReference type="CDD" id="cd09279">
    <property type="entry name" value="RNase_HI_like"/>
    <property type="match status" value="1"/>
</dbReference>
<dbReference type="PROSITE" id="PS50879">
    <property type="entry name" value="RNASE_H_1"/>
    <property type="match status" value="1"/>
</dbReference>
<dbReference type="InterPro" id="IPR012337">
    <property type="entry name" value="RNaseH-like_sf"/>
</dbReference>
<feature type="compositionally biased region" description="Basic residues" evidence="1">
    <location>
        <begin position="156"/>
        <end position="173"/>
    </location>
</feature>
<dbReference type="PANTHER" id="PTHR48475">
    <property type="entry name" value="RIBONUCLEASE H"/>
    <property type="match status" value="1"/>
</dbReference>
<reference evidence="3 4" key="1">
    <citation type="journal article" date="2014" name="Am. J. Bot.">
        <title>Genome assembly and annotation for red clover (Trifolium pratense; Fabaceae).</title>
        <authorList>
            <person name="Istvanek J."/>
            <person name="Jaros M."/>
            <person name="Krenek A."/>
            <person name="Repkova J."/>
        </authorList>
    </citation>
    <scope>NUCLEOTIDE SEQUENCE [LARGE SCALE GENOMIC DNA]</scope>
    <source>
        <strain evidence="4">cv. Tatra</strain>
        <tissue evidence="3">Young leaves</tissue>
    </source>
</reference>
<comment type="caution">
    <text evidence="3">The sequence shown here is derived from an EMBL/GenBank/DDBJ whole genome shotgun (WGS) entry which is preliminary data.</text>
</comment>
<dbReference type="EMBL" id="ASHM01076434">
    <property type="protein sequence ID" value="PNX57374.1"/>
    <property type="molecule type" value="Genomic_DNA"/>
</dbReference>
<dbReference type="InterPro" id="IPR036397">
    <property type="entry name" value="RNaseH_sf"/>
</dbReference>
<evidence type="ECO:0000256" key="1">
    <source>
        <dbReference type="SAM" id="MobiDB-lite"/>
    </source>
</evidence>
<proteinExistence type="predicted"/>
<feature type="domain" description="RNase H type-1" evidence="2">
    <location>
        <begin position="10"/>
        <end position="139"/>
    </location>
</feature>
<accession>A0A2K3JTK5</accession>
<dbReference type="Proteomes" id="UP000236291">
    <property type="component" value="Unassembled WGS sequence"/>
</dbReference>
<dbReference type="GO" id="GO:0004523">
    <property type="term" value="F:RNA-DNA hybrid ribonuclease activity"/>
    <property type="evidence" value="ECO:0007669"/>
    <property type="project" value="InterPro"/>
</dbReference>
<gene>
    <name evidence="3" type="ORF">L195_g050368</name>
</gene>
<dbReference type="SUPFAM" id="SSF53098">
    <property type="entry name" value="Ribonuclease H-like"/>
    <property type="match status" value="1"/>
</dbReference>
<feature type="compositionally biased region" description="Basic and acidic residues" evidence="1">
    <location>
        <begin position="139"/>
        <end position="148"/>
    </location>
</feature>
<evidence type="ECO:0000259" key="2">
    <source>
        <dbReference type="PROSITE" id="PS50879"/>
    </source>
</evidence>
<dbReference type="Pfam" id="PF13456">
    <property type="entry name" value="RVT_3"/>
    <property type="match status" value="1"/>
</dbReference>
<dbReference type="AlphaFoldDB" id="A0A2K3JTK5"/>
<dbReference type="STRING" id="57577.A0A2K3JTK5"/>
<feature type="region of interest" description="Disordered" evidence="1">
    <location>
        <begin position="128"/>
        <end position="199"/>
    </location>
</feature>
<protein>
    <submittedName>
        <fullName evidence="3">Ribonuclease HI-like protein</fullName>
    </submittedName>
</protein>
<reference evidence="3 4" key="2">
    <citation type="journal article" date="2017" name="Front. Plant Sci.">
        <title>Gene Classification and Mining of Molecular Markers Useful in Red Clover (Trifolium pratense) Breeding.</title>
        <authorList>
            <person name="Istvanek J."/>
            <person name="Dluhosova J."/>
            <person name="Dluhos P."/>
            <person name="Patkova L."/>
            <person name="Nedelnik J."/>
            <person name="Repkova J."/>
        </authorList>
    </citation>
    <scope>NUCLEOTIDE SEQUENCE [LARGE SCALE GENOMIC DNA]</scope>
    <source>
        <strain evidence="4">cv. Tatra</strain>
        <tissue evidence="3">Young leaves</tissue>
    </source>
</reference>
<dbReference type="Gene3D" id="3.30.420.10">
    <property type="entry name" value="Ribonuclease H-like superfamily/Ribonuclease H"/>
    <property type="match status" value="1"/>
</dbReference>
<name>A0A2K3JTK5_TRIPR</name>
<dbReference type="GO" id="GO:0003676">
    <property type="term" value="F:nucleic acid binding"/>
    <property type="evidence" value="ECO:0007669"/>
    <property type="project" value="InterPro"/>
</dbReference>
<sequence length="199" mass="22638">MTSPSSTTSEADKWTIFIDGASSATGAGAGIILENENGIIIEVSLALSFRTSNNQAEYEAFLAGLRLAEDMEAKEIKIYTDSQLVASQVLGKYQAKNDNLSEYLALVKEKITKFEFVEVQHVPREHNKRADILSKLASTKKERREQIRHSRNTPSTKHRKVGQRPRHKRHWRQKLLDDPRLQLPREWNSSGRPEGSNNR</sequence>
<organism evidence="3 4">
    <name type="scientific">Trifolium pratense</name>
    <name type="common">Red clover</name>
    <dbReference type="NCBI Taxonomy" id="57577"/>
    <lineage>
        <taxon>Eukaryota</taxon>
        <taxon>Viridiplantae</taxon>
        <taxon>Streptophyta</taxon>
        <taxon>Embryophyta</taxon>
        <taxon>Tracheophyta</taxon>
        <taxon>Spermatophyta</taxon>
        <taxon>Magnoliopsida</taxon>
        <taxon>eudicotyledons</taxon>
        <taxon>Gunneridae</taxon>
        <taxon>Pentapetalae</taxon>
        <taxon>rosids</taxon>
        <taxon>fabids</taxon>
        <taxon>Fabales</taxon>
        <taxon>Fabaceae</taxon>
        <taxon>Papilionoideae</taxon>
        <taxon>50 kb inversion clade</taxon>
        <taxon>NPAAA clade</taxon>
        <taxon>Hologalegina</taxon>
        <taxon>IRL clade</taxon>
        <taxon>Trifolieae</taxon>
        <taxon>Trifolium</taxon>
    </lineage>
</organism>
<dbReference type="PANTHER" id="PTHR48475:SF2">
    <property type="entry name" value="RIBONUCLEASE H"/>
    <property type="match status" value="1"/>
</dbReference>
<evidence type="ECO:0000313" key="4">
    <source>
        <dbReference type="Proteomes" id="UP000236291"/>
    </source>
</evidence>